<dbReference type="Proteomes" id="UP000094147">
    <property type="component" value="Chromosome"/>
</dbReference>
<proteinExistence type="predicted"/>
<dbReference type="GO" id="GO:0009446">
    <property type="term" value="P:putrescine biosynthetic process"/>
    <property type="evidence" value="ECO:0007669"/>
    <property type="project" value="InterPro"/>
</dbReference>
<dbReference type="SUPFAM" id="SSF55909">
    <property type="entry name" value="Pentein"/>
    <property type="match status" value="1"/>
</dbReference>
<dbReference type="AlphaFoldDB" id="A0A1B3BAD8"/>
<dbReference type="InterPro" id="IPR007466">
    <property type="entry name" value="Peptidyl-Arg-deiminase_porph"/>
</dbReference>
<evidence type="ECO:0000313" key="3">
    <source>
        <dbReference type="Proteomes" id="UP000094147"/>
    </source>
</evidence>
<dbReference type="PATRIC" id="fig|1144748.3.peg.1050"/>
<dbReference type="STRING" id="1144748.KS2013_1039"/>
<keyword evidence="3" id="KW-1185">Reference proteome</keyword>
<dbReference type="PANTHER" id="PTHR31377:SF0">
    <property type="entry name" value="AGMATINE DEIMINASE-RELATED"/>
    <property type="match status" value="1"/>
</dbReference>
<name>A0A1B3BAD8_9GAMM</name>
<dbReference type="PANTHER" id="PTHR31377">
    <property type="entry name" value="AGMATINE DEIMINASE-RELATED"/>
    <property type="match status" value="1"/>
</dbReference>
<keyword evidence="1" id="KW-0378">Hydrolase</keyword>
<dbReference type="Pfam" id="PF04371">
    <property type="entry name" value="PAD_porph"/>
    <property type="match status" value="1"/>
</dbReference>
<dbReference type="OrthoDB" id="9808013at2"/>
<sequence>MASQENRRWPAEWEPHKATWMAWPCRQSIWINGLETAQRAFAEVANTISESEPVCMLIRKEHLRFAKKILSENVEVFEYPLDDSWARDFSPIWISHEEKAKALRFMFNAWGEKFYPYANDAGVADFIIDKVGDPFSEQNFVLEGGAIHGNGAGTLMTTEECLLNPNRNPAISKQALENRLLEVFGAEKMIWLPQGLYGDEDTDGHVDNIACFIDEHRVLSQRVNHSDSENADIYNNNSGVIKDHGFELIEIHEPEPRYYNGKRLPLSYINFYVANEQIIIPSFGCSQDDEARSLIQELFPKRTVSQVNANEIIIGGGGIHCITMQQPAI</sequence>
<gene>
    <name evidence="2" type="ORF">KS2013_1039</name>
</gene>
<dbReference type="GO" id="GO:0004668">
    <property type="term" value="F:protein-arginine deiminase activity"/>
    <property type="evidence" value="ECO:0007669"/>
    <property type="project" value="InterPro"/>
</dbReference>
<evidence type="ECO:0000313" key="2">
    <source>
        <dbReference type="EMBL" id="AOE49759.1"/>
    </source>
</evidence>
<dbReference type="Gene3D" id="3.75.10.10">
    <property type="entry name" value="L-arginine/glycine Amidinotransferase, Chain A"/>
    <property type="match status" value="1"/>
</dbReference>
<protein>
    <submittedName>
        <fullName evidence="2">Agmatine deiminase</fullName>
    </submittedName>
</protein>
<dbReference type="RefSeq" id="WP_068990763.1">
    <property type="nucleotide sequence ID" value="NZ_CP012418.1"/>
</dbReference>
<reference evidence="3" key="1">
    <citation type="submission" date="2015-08" db="EMBL/GenBank/DDBJ databases">
        <authorList>
            <person name="Kim K.M."/>
        </authorList>
    </citation>
    <scope>NUCLEOTIDE SEQUENCE [LARGE SCALE GENOMIC DNA]</scope>
    <source>
        <strain evidence="3">KCTC 23892</strain>
    </source>
</reference>
<dbReference type="KEGG" id="ksd:KS2013_1039"/>
<dbReference type="GO" id="GO:0047632">
    <property type="term" value="F:agmatine deiminase activity"/>
    <property type="evidence" value="ECO:0007669"/>
    <property type="project" value="TreeGrafter"/>
</dbReference>
<evidence type="ECO:0000256" key="1">
    <source>
        <dbReference type="ARBA" id="ARBA00022801"/>
    </source>
</evidence>
<organism evidence="2 3">
    <name type="scientific">Kangiella sediminilitoris</name>
    <dbReference type="NCBI Taxonomy" id="1144748"/>
    <lineage>
        <taxon>Bacteria</taxon>
        <taxon>Pseudomonadati</taxon>
        <taxon>Pseudomonadota</taxon>
        <taxon>Gammaproteobacteria</taxon>
        <taxon>Kangiellales</taxon>
        <taxon>Kangiellaceae</taxon>
        <taxon>Kangiella</taxon>
    </lineage>
</organism>
<accession>A0A1B3BAD8</accession>
<dbReference type="EMBL" id="CP012418">
    <property type="protein sequence ID" value="AOE49759.1"/>
    <property type="molecule type" value="Genomic_DNA"/>
</dbReference>